<evidence type="ECO:0000256" key="5">
    <source>
        <dbReference type="ARBA" id="ARBA00047942"/>
    </source>
</evidence>
<dbReference type="GO" id="GO:0032259">
    <property type="term" value="P:methylation"/>
    <property type="evidence" value="ECO:0007669"/>
    <property type="project" value="UniProtKB-KW"/>
</dbReference>
<accession>A0ABN0NY95</accession>
<name>A0ABN0NY95_TRELE</name>
<comment type="caution">
    <text evidence="6">The sequence shown here is derived from an EMBL/GenBank/DDBJ whole genome shotgun (WGS) entry which is preliminary data.</text>
</comment>
<evidence type="ECO:0000313" key="7">
    <source>
        <dbReference type="Proteomes" id="UP000016649"/>
    </source>
</evidence>
<keyword evidence="7" id="KW-1185">Reference proteome</keyword>
<dbReference type="GO" id="GO:0008168">
    <property type="term" value="F:methyltransferase activity"/>
    <property type="evidence" value="ECO:0007669"/>
    <property type="project" value="UniProtKB-KW"/>
</dbReference>
<organism evidence="6 7">
    <name type="scientific">Treponema lecithinolyticum ATCC 700332</name>
    <dbReference type="NCBI Taxonomy" id="1321815"/>
    <lineage>
        <taxon>Bacteria</taxon>
        <taxon>Pseudomonadati</taxon>
        <taxon>Spirochaetota</taxon>
        <taxon>Spirochaetia</taxon>
        <taxon>Spirochaetales</taxon>
        <taxon>Treponemataceae</taxon>
        <taxon>Treponema</taxon>
    </lineage>
</organism>
<proteinExistence type="predicted"/>
<gene>
    <name evidence="6" type="ORF">HMPREF9193_01356</name>
</gene>
<evidence type="ECO:0000256" key="1">
    <source>
        <dbReference type="ARBA" id="ARBA00011900"/>
    </source>
</evidence>
<dbReference type="InterPro" id="IPR002052">
    <property type="entry name" value="DNA_methylase_N6_adenine_CS"/>
</dbReference>
<keyword evidence="2 6" id="KW-0489">Methyltransferase</keyword>
<dbReference type="InterPro" id="IPR012327">
    <property type="entry name" value="MeTrfase_D12"/>
</dbReference>
<dbReference type="Proteomes" id="UP000016649">
    <property type="component" value="Unassembled WGS sequence"/>
</dbReference>
<evidence type="ECO:0000313" key="6">
    <source>
        <dbReference type="EMBL" id="ERJ92598.1"/>
    </source>
</evidence>
<evidence type="ECO:0000256" key="4">
    <source>
        <dbReference type="ARBA" id="ARBA00022691"/>
    </source>
</evidence>
<sequence>MSLYPFRNSASVISGYEAADGNENANYLSEQLITYLGNKRALLDFIGSALNDVQKRLNVPKMRLFDVFSGSGIVSRYLKKRASFLMANDLELYSRIINTCYLSNSSERDMVQLRGYFCALKEELDDCEFSGEWKKGIIAKLYAPANEKRITKKDRVFYTKRNALYIDTARTLIETYPEKIRSFFIAPLLAEASVHANTSGVFKGFYKNRETGIGQFGGKNGDALKRITGDIDLAFPVFSNFDCETLIKQEDANTLALTAPEVDVAYVDPPYNQHPYGSNYFMLNLIAQNTKPHNPSRVSGIPTDWNRSSYNQIQNAEKNLMQLVERLKAKFVLISFNSEGFIKKERMCALLKKKGKLTISECPYNAFRASRNLNKRSKYVKEYLFLLEKK</sequence>
<reference evidence="6 7" key="1">
    <citation type="submission" date="2013-08" db="EMBL/GenBank/DDBJ databases">
        <authorList>
            <person name="Weinstock G."/>
            <person name="Sodergren E."/>
            <person name="Wylie T."/>
            <person name="Fulton L."/>
            <person name="Fulton R."/>
            <person name="Fronick C."/>
            <person name="O'Laughlin M."/>
            <person name="Godfrey J."/>
            <person name="Miner T."/>
            <person name="Herter B."/>
            <person name="Appelbaum E."/>
            <person name="Cordes M."/>
            <person name="Lek S."/>
            <person name="Wollam A."/>
            <person name="Pepin K.H."/>
            <person name="Palsikar V.B."/>
            <person name="Mitreva M."/>
            <person name="Wilson R.K."/>
        </authorList>
    </citation>
    <scope>NUCLEOTIDE SEQUENCE [LARGE SCALE GENOMIC DNA]</scope>
    <source>
        <strain evidence="6 7">ATCC 700332</strain>
    </source>
</reference>
<dbReference type="SUPFAM" id="SSF53335">
    <property type="entry name" value="S-adenosyl-L-methionine-dependent methyltransferases"/>
    <property type="match status" value="1"/>
</dbReference>
<dbReference type="PROSITE" id="PS00092">
    <property type="entry name" value="N6_MTASE"/>
    <property type="match status" value="1"/>
</dbReference>
<protein>
    <recommendedName>
        <fullName evidence="1">site-specific DNA-methyltransferase (adenine-specific)</fullName>
        <ecNumber evidence="1">2.1.1.72</ecNumber>
    </recommendedName>
</protein>
<dbReference type="InterPro" id="IPR029063">
    <property type="entry name" value="SAM-dependent_MTases_sf"/>
</dbReference>
<comment type="catalytic activity">
    <reaction evidence="5">
        <text>a 2'-deoxyadenosine in DNA + S-adenosyl-L-methionine = an N(6)-methyl-2'-deoxyadenosine in DNA + S-adenosyl-L-homocysteine + H(+)</text>
        <dbReference type="Rhea" id="RHEA:15197"/>
        <dbReference type="Rhea" id="RHEA-COMP:12418"/>
        <dbReference type="Rhea" id="RHEA-COMP:12419"/>
        <dbReference type="ChEBI" id="CHEBI:15378"/>
        <dbReference type="ChEBI" id="CHEBI:57856"/>
        <dbReference type="ChEBI" id="CHEBI:59789"/>
        <dbReference type="ChEBI" id="CHEBI:90615"/>
        <dbReference type="ChEBI" id="CHEBI:90616"/>
        <dbReference type="EC" id="2.1.1.72"/>
    </reaction>
</comment>
<dbReference type="RefSeq" id="WP_021687561.1">
    <property type="nucleotide sequence ID" value="NZ_KI260567.1"/>
</dbReference>
<evidence type="ECO:0000256" key="3">
    <source>
        <dbReference type="ARBA" id="ARBA00022679"/>
    </source>
</evidence>
<keyword evidence="3" id="KW-0808">Transferase</keyword>
<evidence type="ECO:0000256" key="2">
    <source>
        <dbReference type="ARBA" id="ARBA00022603"/>
    </source>
</evidence>
<dbReference type="EMBL" id="AWVH01000033">
    <property type="protein sequence ID" value="ERJ92598.1"/>
    <property type="molecule type" value="Genomic_DNA"/>
</dbReference>
<dbReference type="Pfam" id="PF02086">
    <property type="entry name" value="MethyltransfD12"/>
    <property type="match status" value="1"/>
</dbReference>
<dbReference type="EC" id="2.1.1.72" evidence="1"/>
<keyword evidence="4" id="KW-0949">S-adenosyl-L-methionine</keyword>